<accession>A0A2D0KQK5</accession>
<reference evidence="1 2" key="1">
    <citation type="journal article" date="2017" name="Nat. Microbiol.">
        <title>Natural product diversity associated with the nematode symbionts Photorhabdus and Xenorhabdus.</title>
        <authorList>
            <person name="Tobias N.J."/>
            <person name="Wolff H."/>
            <person name="Djahanschiri B."/>
            <person name="Grundmann F."/>
            <person name="Kronenwerth M."/>
            <person name="Shi Y.M."/>
            <person name="Simonyi S."/>
            <person name="Grun P."/>
            <person name="Shapiro-Ilan D."/>
            <person name="Pidot S.J."/>
            <person name="Stinear T.P."/>
            <person name="Ebersberger I."/>
            <person name="Bode H.B."/>
        </authorList>
    </citation>
    <scope>NUCLEOTIDE SEQUENCE [LARGE SCALE GENOMIC DNA]</scope>
    <source>
        <strain evidence="1 2">DSM 17904</strain>
    </source>
</reference>
<evidence type="ECO:0000313" key="2">
    <source>
        <dbReference type="Proteomes" id="UP000222366"/>
    </source>
</evidence>
<sequence length="110" mass="11828">MEIKFYNASQIPVTISSITGGGVSGDPIIQKGTIPPNVTFPVTIFEEFGYFIEQVECTISMQGFSASLTLNDASFLNGYQNFSVKYQGGCSVGAPHFNYCFPITIIPLGG</sequence>
<dbReference type="AlphaFoldDB" id="A0A2D0KQK5"/>
<comment type="caution">
    <text evidence="1">The sequence shown here is derived from an EMBL/GenBank/DDBJ whole genome shotgun (WGS) entry which is preliminary data.</text>
</comment>
<dbReference type="EMBL" id="NJAJ01000014">
    <property type="protein sequence ID" value="PHM65696.1"/>
    <property type="molecule type" value="Genomic_DNA"/>
</dbReference>
<evidence type="ECO:0000313" key="1">
    <source>
        <dbReference type="EMBL" id="PHM65696.1"/>
    </source>
</evidence>
<dbReference type="Proteomes" id="UP000222366">
    <property type="component" value="Unassembled WGS sequence"/>
</dbReference>
<dbReference type="RefSeq" id="WP_099124846.1">
    <property type="nucleotide sequence ID" value="NZ_CAWNRH010000046.1"/>
</dbReference>
<protein>
    <submittedName>
        <fullName evidence="1">Uncharacterized protein</fullName>
    </submittedName>
</protein>
<proteinExistence type="predicted"/>
<organism evidence="1 2">
    <name type="scientific">Xenorhabdus stockiae</name>
    <dbReference type="NCBI Taxonomy" id="351614"/>
    <lineage>
        <taxon>Bacteria</taxon>
        <taxon>Pseudomonadati</taxon>
        <taxon>Pseudomonadota</taxon>
        <taxon>Gammaproteobacteria</taxon>
        <taxon>Enterobacterales</taxon>
        <taxon>Morganellaceae</taxon>
        <taxon>Xenorhabdus</taxon>
    </lineage>
</organism>
<gene>
    <name evidence="1" type="ORF">Xsto_01848</name>
</gene>
<name>A0A2D0KQK5_9GAMM</name>
<keyword evidence="2" id="KW-1185">Reference proteome</keyword>